<feature type="domain" description="DUF5641" evidence="1">
    <location>
        <begin position="41"/>
        <end position="132"/>
    </location>
</feature>
<dbReference type="EMBL" id="BGZK01001542">
    <property type="protein sequence ID" value="GBP81998.1"/>
    <property type="molecule type" value="Genomic_DNA"/>
</dbReference>
<dbReference type="STRING" id="151549.A0A4C1Z0Y0"/>
<organism evidence="2 3">
    <name type="scientific">Eumeta variegata</name>
    <name type="common">Bagworm moth</name>
    <name type="synonym">Eumeta japonica</name>
    <dbReference type="NCBI Taxonomy" id="151549"/>
    <lineage>
        <taxon>Eukaryota</taxon>
        <taxon>Metazoa</taxon>
        <taxon>Ecdysozoa</taxon>
        <taxon>Arthropoda</taxon>
        <taxon>Hexapoda</taxon>
        <taxon>Insecta</taxon>
        <taxon>Pterygota</taxon>
        <taxon>Neoptera</taxon>
        <taxon>Endopterygota</taxon>
        <taxon>Lepidoptera</taxon>
        <taxon>Glossata</taxon>
        <taxon>Ditrysia</taxon>
        <taxon>Tineoidea</taxon>
        <taxon>Psychidae</taxon>
        <taxon>Oiketicinae</taxon>
        <taxon>Eumeta</taxon>
    </lineage>
</organism>
<reference evidence="2 3" key="1">
    <citation type="journal article" date="2019" name="Commun. Biol.">
        <title>The bagworm genome reveals a unique fibroin gene that provides high tensile strength.</title>
        <authorList>
            <person name="Kono N."/>
            <person name="Nakamura H."/>
            <person name="Ohtoshi R."/>
            <person name="Tomita M."/>
            <person name="Numata K."/>
            <person name="Arakawa K."/>
        </authorList>
    </citation>
    <scope>NUCLEOTIDE SEQUENCE [LARGE SCALE GENOMIC DNA]</scope>
</reference>
<gene>
    <name evidence="2" type="ORF">EVAR_62875_1</name>
</gene>
<evidence type="ECO:0000313" key="2">
    <source>
        <dbReference type="EMBL" id="GBP81998.1"/>
    </source>
</evidence>
<dbReference type="Proteomes" id="UP000299102">
    <property type="component" value="Unassembled WGS sequence"/>
</dbReference>
<dbReference type="InterPro" id="IPR040676">
    <property type="entry name" value="DUF5641"/>
</dbReference>
<keyword evidence="3" id="KW-1185">Reference proteome</keyword>
<sequence>MSLSNDFNGLPVLTFGHFLIGQPLNAVSEYPHCDMPISRLSRFQWLRQIMHNIWKRFQSEYLHTFQQRYKWADLAESPQVGDLVLIERDYVSPLQCQRGWISKLYPGRVDIVQVVDVRTPTSVLHRAGTSLTRLPIQQNTTDRRGGEREMRADVIRTRWSAVIGGTLLTRGRVIRQSYSTDYAQARRGSTVLLGTHSGS</sequence>
<proteinExistence type="predicted"/>
<accession>A0A4C1Z0Y0</accession>
<dbReference type="AlphaFoldDB" id="A0A4C1Z0Y0"/>
<evidence type="ECO:0000259" key="1">
    <source>
        <dbReference type="Pfam" id="PF18701"/>
    </source>
</evidence>
<dbReference type="Pfam" id="PF18701">
    <property type="entry name" value="DUF5641"/>
    <property type="match status" value="1"/>
</dbReference>
<name>A0A4C1Z0Y0_EUMVA</name>
<dbReference type="OrthoDB" id="8052806at2759"/>
<protein>
    <recommendedName>
        <fullName evidence="1">DUF5641 domain-containing protein</fullName>
    </recommendedName>
</protein>
<comment type="caution">
    <text evidence="2">The sequence shown here is derived from an EMBL/GenBank/DDBJ whole genome shotgun (WGS) entry which is preliminary data.</text>
</comment>
<evidence type="ECO:0000313" key="3">
    <source>
        <dbReference type="Proteomes" id="UP000299102"/>
    </source>
</evidence>